<dbReference type="Gene3D" id="3.30.70.100">
    <property type="match status" value="1"/>
</dbReference>
<dbReference type="PROSITE" id="PS51725">
    <property type="entry name" value="ABM"/>
    <property type="match status" value="1"/>
</dbReference>
<keyword evidence="2" id="KW-0503">Monooxygenase</keyword>
<dbReference type="PANTHER" id="PTHR33336">
    <property type="entry name" value="QUINOL MONOOXYGENASE YGIN-RELATED"/>
    <property type="match status" value="1"/>
</dbReference>
<dbReference type="InterPro" id="IPR011008">
    <property type="entry name" value="Dimeric_a/b-barrel"/>
</dbReference>
<dbReference type="EMBL" id="FRCS01000002">
    <property type="protein sequence ID" value="SHN06104.1"/>
    <property type="molecule type" value="Genomic_DNA"/>
</dbReference>
<dbReference type="Pfam" id="PF03992">
    <property type="entry name" value="ABM"/>
    <property type="match status" value="1"/>
</dbReference>
<sequence length="107" mass="12754">MITLYGFLRPKPDRADDVRQILTALVEPTRQEDGNLEYHVHEQSDGRFFLYEVWRSEEDLELHNTYPPLREFLEHVSDYLVEPPEAYLDTMISPWPDRPSRQALPVR</sequence>
<dbReference type="STRING" id="134849.SAMN05443668_102777"/>
<feature type="domain" description="ABM" evidence="1">
    <location>
        <begin position="2"/>
        <end position="88"/>
    </location>
</feature>
<accession>A0A1M7NQN3</accession>
<dbReference type="PANTHER" id="PTHR33336:SF3">
    <property type="entry name" value="ABM DOMAIN-CONTAINING PROTEIN"/>
    <property type="match status" value="1"/>
</dbReference>
<name>A0A1M7NQN3_9ACTN</name>
<proteinExistence type="predicted"/>
<dbReference type="GO" id="GO:0004497">
    <property type="term" value="F:monooxygenase activity"/>
    <property type="evidence" value="ECO:0007669"/>
    <property type="project" value="UniProtKB-KW"/>
</dbReference>
<protein>
    <submittedName>
        <fullName evidence="2">Quinol monooxygenase YgiN</fullName>
    </submittedName>
</protein>
<organism evidence="2 3">
    <name type="scientific">Cryptosporangium aurantiacum</name>
    <dbReference type="NCBI Taxonomy" id="134849"/>
    <lineage>
        <taxon>Bacteria</taxon>
        <taxon>Bacillati</taxon>
        <taxon>Actinomycetota</taxon>
        <taxon>Actinomycetes</taxon>
        <taxon>Cryptosporangiales</taxon>
        <taxon>Cryptosporangiaceae</taxon>
        <taxon>Cryptosporangium</taxon>
    </lineage>
</organism>
<keyword evidence="3" id="KW-1185">Reference proteome</keyword>
<dbReference type="AlphaFoldDB" id="A0A1M7NQN3"/>
<dbReference type="OrthoDB" id="5080511at2"/>
<gene>
    <name evidence="2" type="ORF">SAMN05443668_102777</name>
</gene>
<evidence type="ECO:0000313" key="3">
    <source>
        <dbReference type="Proteomes" id="UP000184440"/>
    </source>
</evidence>
<evidence type="ECO:0000313" key="2">
    <source>
        <dbReference type="EMBL" id="SHN06104.1"/>
    </source>
</evidence>
<dbReference type="InterPro" id="IPR007138">
    <property type="entry name" value="ABM_dom"/>
</dbReference>
<dbReference type="Proteomes" id="UP000184440">
    <property type="component" value="Unassembled WGS sequence"/>
</dbReference>
<reference evidence="2 3" key="1">
    <citation type="submission" date="2016-11" db="EMBL/GenBank/DDBJ databases">
        <authorList>
            <person name="Jaros S."/>
            <person name="Januszkiewicz K."/>
            <person name="Wedrychowicz H."/>
        </authorList>
    </citation>
    <scope>NUCLEOTIDE SEQUENCE [LARGE SCALE GENOMIC DNA]</scope>
    <source>
        <strain evidence="2 3">DSM 46144</strain>
    </source>
</reference>
<dbReference type="InterPro" id="IPR050744">
    <property type="entry name" value="AI-2_Isomerase_LsrG"/>
</dbReference>
<dbReference type="SUPFAM" id="SSF54909">
    <property type="entry name" value="Dimeric alpha+beta barrel"/>
    <property type="match status" value="1"/>
</dbReference>
<evidence type="ECO:0000259" key="1">
    <source>
        <dbReference type="PROSITE" id="PS51725"/>
    </source>
</evidence>
<dbReference type="RefSeq" id="WP_073254970.1">
    <property type="nucleotide sequence ID" value="NZ_FRCS01000002.1"/>
</dbReference>
<keyword evidence="2" id="KW-0560">Oxidoreductase</keyword>